<sequence>MAPSLPVYSRQELKDNYPHLFPEVVEGADGKKTLDLENCKLWSLTQNQCTFDGDRTVCIPFKRVFARCKDTEYSSKRELTGYKLFPEHTQKKSKEVYRNIEITTEKDNDYTTKDKLLEEFFEADKVLKRKMDQFYAEIMKESERSWRPYEHDSAPNPFSPFSSSSSSLKFLGLIVRIGGSLHTYTLDMEF</sequence>
<dbReference type="OrthoDB" id="3983163at2759"/>
<reference evidence="1" key="1">
    <citation type="journal article" date="2021" name="Open Biol.">
        <title>Shared evolutionary footprints suggest mitochondrial oxidative damage underlies multiple complex I losses in fungi.</title>
        <authorList>
            <person name="Schikora-Tamarit M.A."/>
            <person name="Marcet-Houben M."/>
            <person name="Nosek J."/>
            <person name="Gabaldon T."/>
        </authorList>
    </citation>
    <scope>NUCLEOTIDE SEQUENCE</scope>
    <source>
        <strain evidence="1">CBS6075</strain>
    </source>
</reference>
<dbReference type="EMBL" id="JAEUBE010000487">
    <property type="protein sequence ID" value="KAH3661174.1"/>
    <property type="molecule type" value="Genomic_DNA"/>
</dbReference>
<accession>A0A9P8T0H5</accession>
<comment type="caution">
    <text evidence="1">The sequence shown here is derived from an EMBL/GenBank/DDBJ whole genome shotgun (WGS) entry which is preliminary data.</text>
</comment>
<evidence type="ECO:0000313" key="1">
    <source>
        <dbReference type="EMBL" id="KAH3661174.1"/>
    </source>
</evidence>
<organism evidence="1 2">
    <name type="scientific">Ogataea philodendri</name>
    <dbReference type="NCBI Taxonomy" id="1378263"/>
    <lineage>
        <taxon>Eukaryota</taxon>
        <taxon>Fungi</taxon>
        <taxon>Dikarya</taxon>
        <taxon>Ascomycota</taxon>
        <taxon>Saccharomycotina</taxon>
        <taxon>Pichiomycetes</taxon>
        <taxon>Pichiales</taxon>
        <taxon>Pichiaceae</taxon>
        <taxon>Ogataea</taxon>
    </lineage>
</organism>
<dbReference type="InterPro" id="IPR024645">
    <property type="entry name" value="Mitochondr_Som1"/>
</dbReference>
<dbReference type="Pfam" id="PF11093">
    <property type="entry name" value="Mitochondr_Som1"/>
    <property type="match status" value="1"/>
</dbReference>
<dbReference type="AlphaFoldDB" id="A0A9P8T0H5"/>
<proteinExistence type="predicted"/>
<dbReference type="Proteomes" id="UP000769157">
    <property type="component" value="Unassembled WGS sequence"/>
</dbReference>
<keyword evidence="2" id="KW-1185">Reference proteome</keyword>
<gene>
    <name evidence="1" type="ORF">OGAPHI_006581</name>
</gene>
<dbReference type="RefSeq" id="XP_046058298.1">
    <property type="nucleotide sequence ID" value="XM_046207881.1"/>
</dbReference>
<protein>
    <submittedName>
        <fullName evidence="1">Uncharacterized protein</fullName>
    </submittedName>
</protein>
<evidence type="ECO:0000313" key="2">
    <source>
        <dbReference type="Proteomes" id="UP000769157"/>
    </source>
</evidence>
<dbReference type="GO" id="GO:0042720">
    <property type="term" value="C:mitochondrial inner membrane peptidase complex"/>
    <property type="evidence" value="ECO:0007669"/>
    <property type="project" value="InterPro"/>
</dbReference>
<dbReference type="GeneID" id="70238545"/>
<reference evidence="1" key="2">
    <citation type="submission" date="2021-01" db="EMBL/GenBank/DDBJ databases">
        <authorList>
            <person name="Schikora-Tamarit M.A."/>
        </authorList>
    </citation>
    <scope>NUCLEOTIDE SEQUENCE</scope>
    <source>
        <strain evidence="1">CBS6075</strain>
    </source>
</reference>
<name>A0A9P8T0H5_9ASCO</name>